<protein>
    <recommendedName>
        <fullName evidence="1">Reverse transcriptase Ty1/copia-type domain-containing protein</fullName>
    </recommendedName>
</protein>
<feature type="domain" description="Reverse transcriptase Ty1/copia-type" evidence="1">
    <location>
        <begin position="94"/>
        <end position="208"/>
    </location>
</feature>
<sequence>MFDFFSAVGSPHPDPAPLAPSESSIDHLLRSHWVRVPPSQLTDFHCYFAFTTLHKPHTYREASTNPLWQKAIIDELDALHKTHTWDMTTLPPNNLVAKGFTQEYGIDYEETFSPVAHLTSVQSLLVVAAVRHWPLFQMDVKNAFLNSDLLEEVYMQPPPSYPDSHNQVCCLCRALYVFKQVHRAWFAKFSSVVAQQGFTPSPYDSAFFLC</sequence>
<dbReference type="AlphaFoldDB" id="A0A2N9I502"/>
<name>A0A2N9I502_FAGSY</name>
<evidence type="ECO:0000313" key="2">
    <source>
        <dbReference type="EMBL" id="SPD19375.1"/>
    </source>
</evidence>
<proteinExistence type="predicted"/>
<reference evidence="2" key="1">
    <citation type="submission" date="2018-02" db="EMBL/GenBank/DDBJ databases">
        <authorList>
            <person name="Cohen D.B."/>
            <person name="Kent A.D."/>
        </authorList>
    </citation>
    <scope>NUCLEOTIDE SEQUENCE</scope>
</reference>
<dbReference type="Pfam" id="PF07727">
    <property type="entry name" value="RVT_2"/>
    <property type="match status" value="1"/>
</dbReference>
<organism evidence="2">
    <name type="scientific">Fagus sylvatica</name>
    <name type="common">Beechnut</name>
    <dbReference type="NCBI Taxonomy" id="28930"/>
    <lineage>
        <taxon>Eukaryota</taxon>
        <taxon>Viridiplantae</taxon>
        <taxon>Streptophyta</taxon>
        <taxon>Embryophyta</taxon>
        <taxon>Tracheophyta</taxon>
        <taxon>Spermatophyta</taxon>
        <taxon>Magnoliopsida</taxon>
        <taxon>eudicotyledons</taxon>
        <taxon>Gunneridae</taxon>
        <taxon>Pentapetalae</taxon>
        <taxon>rosids</taxon>
        <taxon>fabids</taxon>
        <taxon>Fagales</taxon>
        <taxon>Fagaceae</taxon>
        <taxon>Fagus</taxon>
    </lineage>
</organism>
<gene>
    <name evidence="2" type="ORF">FSB_LOCUS47257</name>
</gene>
<accession>A0A2N9I502</accession>
<dbReference type="EMBL" id="OIVN01004808">
    <property type="protein sequence ID" value="SPD19375.1"/>
    <property type="molecule type" value="Genomic_DNA"/>
</dbReference>
<dbReference type="InterPro" id="IPR013103">
    <property type="entry name" value="RVT_2"/>
</dbReference>
<evidence type="ECO:0000259" key="1">
    <source>
        <dbReference type="Pfam" id="PF07727"/>
    </source>
</evidence>